<name>A0A4P9VU47_9FUNG</name>
<dbReference type="InterPro" id="IPR011989">
    <property type="entry name" value="ARM-like"/>
</dbReference>
<dbReference type="Pfam" id="PF12922">
    <property type="entry name" value="Cnd1_N"/>
    <property type="match status" value="1"/>
</dbReference>
<dbReference type="AlphaFoldDB" id="A0A4P9VU47"/>
<dbReference type="GO" id="GO:0000779">
    <property type="term" value="C:condensed chromosome, centromeric region"/>
    <property type="evidence" value="ECO:0007669"/>
    <property type="project" value="TreeGrafter"/>
</dbReference>
<feature type="non-terminal residue" evidence="3">
    <location>
        <position position="1"/>
    </location>
</feature>
<dbReference type="GO" id="GO:0007076">
    <property type="term" value="P:mitotic chromosome condensation"/>
    <property type="evidence" value="ECO:0007669"/>
    <property type="project" value="InterPro"/>
</dbReference>
<proteinExistence type="predicted"/>
<evidence type="ECO:0000256" key="1">
    <source>
        <dbReference type="ARBA" id="ARBA00023067"/>
    </source>
</evidence>
<dbReference type="GO" id="GO:0042393">
    <property type="term" value="F:histone binding"/>
    <property type="evidence" value="ECO:0007669"/>
    <property type="project" value="TreeGrafter"/>
</dbReference>
<dbReference type="InterPro" id="IPR016024">
    <property type="entry name" value="ARM-type_fold"/>
</dbReference>
<dbReference type="EMBL" id="ML001681">
    <property type="protein sequence ID" value="RKO83089.1"/>
    <property type="molecule type" value="Genomic_DNA"/>
</dbReference>
<dbReference type="SUPFAM" id="SSF48371">
    <property type="entry name" value="ARM repeat"/>
    <property type="match status" value="1"/>
</dbReference>
<dbReference type="Gene3D" id="1.25.10.10">
    <property type="entry name" value="Leucine-rich Repeat Variant"/>
    <property type="match status" value="1"/>
</dbReference>
<gene>
    <name evidence="3" type="ORF">BDK51DRAFT_50302</name>
</gene>
<evidence type="ECO:0000313" key="3">
    <source>
        <dbReference type="EMBL" id="RKO83089.1"/>
    </source>
</evidence>
<evidence type="ECO:0000259" key="2">
    <source>
        <dbReference type="Pfam" id="PF12922"/>
    </source>
</evidence>
<dbReference type="PANTHER" id="PTHR14222:SF2">
    <property type="entry name" value="CONDENSIN COMPLEX SUBUNIT 1"/>
    <property type="match status" value="1"/>
</dbReference>
<dbReference type="OrthoDB" id="436262at2759"/>
<evidence type="ECO:0000313" key="4">
    <source>
        <dbReference type="Proteomes" id="UP000269721"/>
    </source>
</evidence>
<sequence length="468" mass="53689">FTNQIQSVEEDIQENSELSFDQTRVTLEVYTFLWHWLVEVAEKRWKGMQRELERVATSTGKTKAQSAKAKAARKEEDWNWKSQKTRALVVVKRLLLLDLNRIVTAAAERDAIINMITKSVSLMLEDPDAVKADDTKQEMIHVLSLCVHKYERGLGHGVQTRVSREYLREENLVDFVVDLMLVLVRDYEDTRLVENVLRESADRIFTDKEPKVAKAFSKFLARLSDVLPKDFLKQMVLLQVHLDSESYSLRCGMLEAIGNLIHNLLVIDRSESARTSLEAYFEILQERFKDVNAFVRTRLLAILTRLAERRADIAITDIPIQFLPKLVSLTVGRLHDKSMTVRRQAMKLLTCFLQSTPYTALPQDFGKLSLKQFRGRKEDIDRLIKAKFPEEDIFGGETPATEDGDTPIEDARAPAAAEAELKEFRGLLRYYSDAIRFVEQVESAIPTLCELLASKTKLEAVEAMKFFV</sequence>
<dbReference type="GO" id="GO:0010032">
    <property type="term" value="P:meiotic chromosome condensation"/>
    <property type="evidence" value="ECO:0007669"/>
    <property type="project" value="TreeGrafter"/>
</dbReference>
<accession>A0A4P9VU47</accession>
<feature type="non-terminal residue" evidence="3">
    <location>
        <position position="468"/>
    </location>
</feature>
<dbReference type="PANTHER" id="PTHR14222">
    <property type="entry name" value="CONDENSIN"/>
    <property type="match status" value="1"/>
</dbReference>
<protein>
    <submittedName>
        <fullName evidence="3">Non-SMC mitotic condensation complex subunit 1</fullName>
    </submittedName>
</protein>
<dbReference type="GO" id="GO:0000796">
    <property type="term" value="C:condensin complex"/>
    <property type="evidence" value="ECO:0007669"/>
    <property type="project" value="TreeGrafter"/>
</dbReference>
<keyword evidence="1" id="KW-0226">DNA condensation</keyword>
<organism evidence="3 4">
    <name type="scientific">Blyttiomyces helicus</name>
    <dbReference type="NCBI Taxonomy" id="388810"/>
    <lineage>
        <taxon>Eukaryota</taxon>
        <taxon>Fungi</taxon>
        <taxon>Fungi incertae sedis</taxon>
        <taxon>Chytridiomycota</taxon>
        <taxon>Chytridiomycota incertae sedis</taxon>
        <taxon>Chytridiomycetes</taxon>
        <taxon>Chytridiomycetes incertae sedis</taxon>
        <taxon>Blyttiomyces</taxon>
    </lineage>
</organism>
<reference evidence="4" key="1">
    <citation type="journal article" date="2018" name="Nat. Microbiol.">
        <title>Leveraging single-cell genomics to expand the fungal tree of life.</title>
        <authorList>
            <person name="Ahrendt S.R."/>
            <person name="Quandt C.A."/>
            <person name="Ciobanu D."/>
            <person name="Clum A."/>
            <person name="Salamov A."/>
            <person name="Andreopoulos B."/>
            <person name="Cheng J.F."/>
            <person name="Woyke T."/>
            <person name="Pelin A."/>
            <person name="Henrissat B."/>
            <person name="Reynolds N.K."/>
            <person name="Benny G.L."/>
            <person name="Smith M.E."/>
            <person name="James T.Y."/>
            <person name="Grigoriev I.V."/>
        </authorList>
    </citation>
    <scope>NUCLEOTIDE SEQUENCE [LARGE SCALE GENOMIC DNA]</scope>
</reference>
<feature type="domain" description="Condensin complex subunit 1 N-terminal" evidence="2">
    <location>
        <begin position="1"/>
        <end position="154"/>
    </location>
</feature>
<dbReference type="Proteomes" id="UP000269721">
    <property type="component" value="Unassembled WGS sequence"/>
</dbReference>
<dbReference type="InterPro" id="IPR024324">
    <property type="entry name" value="Condensin_cplx_su1_N"/>
</dbReference>
<dbReference type="InterPro" id="IPR026971">
    <property type="entry name" value="CND1/NCAPD3"/>
</dbReference>
<keyword evidence="4" id="KW-1185">Reference proteome</keyword>